<protein>
    <recommendedName>
        <fullName evidence="1">Cell wall hydrolase SleB domain-containing protein</fullName>
    </recommendedName>
</protein>
<dbReference type="Pfam" id="PF07486">
    <property type="entry name" value="Hydrolase_2"/>
    <property type="match status" value="1"/>
</dbReference>
<sequence length="390" mass="44681">MSEQFPKKISKKYSTTFSTDQSGFYKIIIAAHCEKSQDLRVEVDGIKLREIPAEEKPQYMNIPPAWNGAQLKGLKKTVVFILKLDKDDHTITFISNNEAVIEGFNTEYIPDSQNIQFNLEKQAQDGDRRPWYTFVLIDLPLKSITADVTVKWHFLDGDDAKLIIDNTIKTNPYSIFHRNWVWSAGILRKIFGIEREEKTFTENLGSGVHYIEFWADRTPTLHSVKLDLGFVSLKRTPTVDDPQWTGNFADDTEEMILARLVFGEARNQSVEAMKGVAWVVKNRLMANRSDWGNTYHLVILPPDQFSAMNPEDDNFPILIDPLNTESQVTKDAWKKAYEVAREVINGSVDDPTEGALFFHSADYPQQKFITQDVPGAIFAIKIDDMLFYKI</sequence>
<dbReference type="STRING" id="1797785.A3B45_05370"/>
<dbReference type="InterPro" id="IPR042047">
    <property type="entry name" value="SleB_dom1"/>
</dbReference>
<reference evidence="2 3" key="1">
    <citation type="journal article" date="2016" name="Nat. Commun.">
        <title>Thousands of microbial genomes shed light on interconnected biogeochemical processes in an aquifer system.</title>
        <authorList>
            <person name="Anantharaman K."/>
            <person name="Brown C.T."/>
            <person name="Hug L.A."/>
            <person name="Sharon I."/>
            <person name="Castelle C.J."/>
            <person name="Probst A.J."/>
            <person name="Thomas B.C."/>
            <person name="Singh A."/>
            <person name="Wilkins M.J."/>
            <person name="Karaoz U."/>
            <person name="Brodie E.L."/>
            <person name="Williams K.H."/>
            <person name="Hubbard S.S."/>
            <person name="Banfield J.F."/>
        </authorList>
    </citation>
    <scope>NUCLEOTIDE SEQUENCE [LARGE SCALE GENOMIC DNA]</scope>
</reference>
<gene>
    <name evidence="2" type="ORF">A3B45_05370</name>
</gene>
<feature type="domain" description="Cell wall hydrolase SleB" evidence="1">
    <location>
        <begin position="268"/>
        <end position="388"/>
    </location>
</feature>
<organism evidence="2 3">
    <name type="scientific">Candidatus Daviesbacteria bacterium RIFCSPLOWO2_01_FULL_39_12</name>
    <dbReference type="NCBI Taxonomy" id="1797785"/>
    <lineage>
        <taxon>Bacteria</taxon>
        <taxon>Candidatus Daviesiibacteriota</taxon>
    </lineage>
</organism>
<dbReference type="AlphaFoldDB" id="A0A1F5KQB5"/>
<dbReference type="InterPro" id="IPR011105">
    <property type="entry name" value="Cell_wall_hydrolase_SleB"/>
</dbReference>
<evidence type="ECO:0000313" key="2">
    <source>
        <dbReference type="EMBL" id="OGE43034.1"/>
    </source>
</evidence>
<accession>A0A1F5KQB5</accession>
<comment type="caution">
    <text evidence="2">The sequence shown here is derived from an EMBL/GenBank/DDBJ whole genome shotgun (WGS) entry which is preliminary data.</text>
</comment>
<evidence type="ECO:0000313" key="3">
    <source>
        <dbReference type="Proteomes" id="UP000178565"/>
    </source>
</evidence>
<dbReference type="GO" id="GO:0016787">
    <property type="term" value="F:hydrolase activity"/>
    <property type="evidence" value="ECO:0007669"/>
    <property type="project" value="InterPro"/>
</dbReference>
<proteinExistence type="predicted"/>
<dbReference type="EMBL" id="MFDM01000019">
    <property type="protein sequence ID" value="OGE43034.1"/>
    <property type="molecule type" value="Genomic_DNA"/>
</dbReference>
<name>A0A1F5KQB5_9BACT</name>
<evidence type="ECO:0000259" key="1">
    <source>
        <dbReference type="Pfam" id="PF07486"/>
    </source>
</evidence>
<dbReference type="Gene3D" id="1.10.10.2520">
    <property type="entry name" value="Cell wall hydrolase SleB, domain 1"/>
    <property type="match status" value="1"/>
</dbReference>
<dbReference type="Proteomes" id="UP000178565">
    <property type="component" value="Unassembled WGS sequence"/>
</dbReference>